<dbReference type="GO" id="GO:0003723">
    <property type="term" value="F:RNA binding"/>
    <property type="evidence" value="ECO:0007669"/>
    <property type="project" value="InterPro"/>
</dbReference>
<keyword evidence="9" id="KW-0934">Plastid</keyword>
<gene>
    <name evidence="9" type="primary">rpl24</name>
    <name evidence="9" type="ORF">Gele_222</name>
</gene>
<dbReference type="Pfam" id="PF00467">
    <property type="entry name" value="KOW"/>
    <property type="match status" value="1"/>
</dbReference>
<dbReference type="GeneID" id="27215964"/>
<dbReference type="InterPro" id="IPR008991">
    <property type="entry name" value="Translation_prot_SH3-like_sf"/>
</dbReference>
<evidence type="ECO:0000256" key="6">
    <source>
        <dbReference type="ARBA" id="ARBA00035361"/>
    </source>
</evidence>
<dbReference type="PROSITE" id="PS01108">
    <property type="entry name" value="RIBOSOMAL_L24"/>
    <property type="match status" value="1"/>
</dbReference>
<protein>
    <recommendedName>
        <fullName evidence="5">Large ribosomal subunit protein uL24c</fullName>
    </recommendedName>
    <alternativeName>
        <fullName evidence="6">50S ribosomal protein L24, chloroplastic</fullName>
    </alternativeName>
</protein>
<keyword evidence="4 7" id="KW-0687">Ribonucleoprotein</keyword>
<dbReference type="InterPro" id="IPR057264">
    <property type="entry name" value="Ribosomal_uL24_C"/>
</dbReference>
<name>A0A141SDT6_GELEL</name>
<dbReference type="InterPro" id="IPR003256">
    <property type="entry name" value="Ribosomal_uL24"/>
</dbReference>
<evidence type="ECO:0000256" key="5">
    <source>
        <dbReference type="ARBA" id="ARBA00035282"/>
    </source>
</evidence>
<organism evidence="9">
    <name type="scientific">Gelidium elegans</name>
    <name type="common">Red alga</name>
    <dbReference type="NCBI Taxonomy" id="37200"/>
    <lineage>
        <taxon>Eukaryota</taxon>
        <taxon>Rhodophyta</taxon>
        <taxon>Florideophyceae</taxon>
        <taxon>Rhodymeniophycidae</taxon>
        <taxon>Gelidiales</taxon>
        <taxon>Gelidiaceae</taxon>
        <taxon>Gelidium</taxon>
    </lineage>
</organism>
<evidence type="ECO:0000256" key="1">
    <source>
        <dbReference type="ARBA" id="ARBA00004072"/>
    </source>
</evidence>
<evidence type="ECO:0000256" key="3">
    <source>
        <dbReference type="ARBA" id="ARBA00022980"/>
    </source>
</evidence>
<dbReference type="InterPro" id="IPR005825">
    <property type="entry name" value="Ribosomal_uL24_CS"/>
</dbReference>
<keyword evidence="3 7" id="KW-0689">Ribosomal protein</keyword>
<dbReference type="EMBL" id="KT266786">
    <property type="protein sequence ID" value="AMK96454.1"/>
    <property type="molecule type" value="Genomic_DNA"/>
</dbReference>
<accession>A0A141SDT6</accession>
<dbReference type="HAMAP" id="MF_01326_B">
    <property type="entry name" value="Ribosomal_uL24_B"/>
    <property type="match status" value="1"/>
</dbReference>
<dbReference type="GO" id="GO:0003735">
    <property type="term" value="F:structural constituent of ribosome"/>
    <property type="evidence" value="ECO:0007669"/>
    <property type="project" value="InterPro"/>
</dbReference>
<dbReference type="CDD" id="cd06089">
    <property type="entry name" value="KOW_RPL26"/>
    <property type="match status" value="1"/>
</dbReference>
<dbReference type="GO" id="GO:0005840">
    <property type="term" value="C:ribosome"/>
    <property type="evidence" value="ECO:0007669"/>
    <property type="project" value="UniProtKB-KW"/>
</dbReference>
<dbReference type="NCBIfam" id="TIGR01079">
    <property type="entry name" value="rplX_bact"/>
    <property type="match status" value="1"/>
</dbReference>
<dbReference type="Gene3D" id="2.30.30.30">
    <property type="match status" value="1"/>
</dbReference>
<dbReference type="PANTHER" id="PTHR12903">
    <property type="entry name" value="MITOCHONDRIAL RIBOSOMAL PROTEIN L24"/>
    <property type="match status" value="1"/>
</dbReference>
<dbReference type="AlphaFoldDB" id="A0A141SDT6"/>
<geneLocation type="plastid" evidence="9"/>
<dbReference type="InterPro" id="IPR005824">
    <property type="entry name" value="KOW"/>
</dbReference>
<evidence type="ECO:0000256" key="7">
    <source>
        <dbReference type="RuleBase" id="RU003477"/>
    </source>
</evidence>
<comment type="function">
    <text evidence="1">One of two assembly initiator proteins, it binds directly to the 5'-end of the 23S rRNA, where it nucleates assembly of the 50S subunit.</text>
</comment>
<dbReference type="Pfam" id="PF17136">
    <property type="entry name" value="ribosomal_L24"/>
    <property type="match status" value="1"/>
</dbReference>
<sequence length="87" mass="9893">MQKIKKKYGKIHVHKGDKVKIISGKYAGEIGNIKNIIYKKNTIIVENLNTATKHVKPKKEGENGEIILIEKPIHSSNVIKYNENKVN</sequence>
<dbReference type="GO" id="GO:0006412">
    <property type="term" value="P:translation"/>
    <property type="evidence" value="ECO:0007669"/>
    <property type="project" value="InterPro"/>
</dbReference>
<proteinExistence type="inferred from homology"/>
<comment type="similarity">
    <text evidence="2 7">Belongs to the universal ribosomal protein uL24 family.</text>
</comment>
<evidence type="ECO:0000313" key="9">
    <source>
        <dbReference type="EMBL" id="AMK96454.1"/>
    </source>
</evidence>
<dbReference type="RefSeq" id="YP_009244212.1">
    <property type="nucleotide sequence ID" value="NC_029858.1"/>
</dbReference>
<feature type="domain" description="KOW" evidence="8">
    <location>
        <begin position="12"/>
        <end position="39"/>
    </location>
</feature>
<dbReference type="SMART" id="SM00739">
    <property type="entry name" value="KOW"/>
    <property type="match status" value="1"/>
</dbReference>
<reference evidence="9" key="1">
    <citation type="submission" date="2015-07" db="EMBL/GenBank/DDBJ databases">
        <title>Reconstructing the complex evolutionary history of mobile plasmids in red algal genomes.</title>
        <authorList>
            <person name="Lee J."/>
            <person name="Kim K.M."/>
            <person name="Yang E.C."/>
            <person name="Miller K.A."/>
            <person name="Boo S.M."/>
            <person name="Bhattacharya D."/>
            <person name="Yoon H.S."/>
        </authorList>
    </citation>
    <scope>NUCLEOTIDE SEQUENCE</scope>
</reference>
<dbReference type="GO" id="GO:1990904">
    <property type="term" value="C:ribonucleoprotein complex"/>
    <property type="evidence" value="ECO:0007669"/>
    <property type="project" value="UniProtKB-KW"/>
</dbReference>
<evidence type="ECO:0000256" key="4">
    <source>
        <dbReference type="ARBA" id="ARBA00023274"/>
    </source>
</evidence>
<dbReference type="SUPFAM" id="SSF50104">
    <property type="entry name" value="Translation proteins SH3-like domain"/>
    <property type="match status" value="1"/>
</dbReference>
<dbReference type="InterPro" id="IPR041988">
    <property type="entry name" value="Ribosomal_uL24_KOW"/>
</dbReference>
<evidence type="ECO:0000259" key="8">
    <source>
        <dbReference type="SMART" id="SM00739"/>
    </source>
</evidence>
<dbReference type="InterPro" id="IPR014722">
    <property type="entry name" value="Rib_uL2_dom2"/>
</dbReference>
<evidence type="ECO:0000256" key="2">
    <source>
        <dbReference type="ARBA" id="ARBA00010618"/>
    </source>
</evidence>